<dbReference type="EMBL" id="MN739192">
    <property type="protein sequence ID" value="QHS92750.1"/>
    <property type="molecule type" value="Genomic_DNA"/>
</dbReference>
<feature type="transmembrane region" description="Helical" evidence="1">
    <location>
        <begin position="54"/>
        <end position="72"/>
    </location>
</feature>
<accession>A0A6C0BL18</accession>
<evidence type="ECO:0000313" key="2">
    <source>
        <dbReference type="EMBL" id="QHS92750.1"/>
    </source>
</evidence>
<protein>
    <submittedName>
        <fullName evidence="2">Uncharacterized protein</fullName>
    </submittedName>
</protein>
<keyword evidence="1" id="KW-0472">Membrane</keyword>
<reference evidence="2" key="1">
    <citation type="journal article" date="2020" name="Nature">
        <title>Giant virus diversity and host interactions through global metagenomics.</title>
        <authorList>
            <person name="Schulz F."/>
            <person name="Roux S."/>
            <person name="Paez-Espino D."/>
            <person name="Jungbluth S."/>
            <person name="Walsh D.A."/>
            <person name="Denef V.J."/>
            <person name="McMahon K.D."/>
            <person name="Konstantinidis K.T."/>
            <person name="Eloe-Fadrosh E.A."/>
            <person name="Kyrpides N.C."/>
            <person name="Woyke T."/>
        </authorList>
    </citation>
    <scope>NUCLEOTIDE SEQUENCE</scope>
    <source>
        <strain evidence="2">GVMAG-M-3300017651-5</strain>
    </source>
</reference>
<feature type="transmembrane region" description="Helical" evidence="1">
    <location>
        <begin position="26"/>
        <end position="42"/>
    </location>
</feature>
<feature type="transmembrane region" description="Helical" evidence="1">
    <location>
        <begin position="5"/>
        <end position="20"/>
    </location>
</feature>
<keyword evidence="1" id="KW-1133">Transmembrane helix</keyword>
<evidence type="ECO:0000256" key="1">
    <source>
        <dbReference type="SAM" id="Phobius"/>
    </source>
</evidence>
<sequence>MFVRLLAIVAMILMIYLIVMQCDETASVYFLISAFVSFFWLVPRLSTITPTVRAIHYIIYAIVVTVLIYYAVRSWKTGKLVTRGTCTI</sequence>
<organism evidence="2">
    <name type="scientific">viral metagenome</name>
    <dbReference type="NCBI Taxonomy" id="1070528"/>
    <lineage>
        <taxon>unclassified sequences</taxon>
        <taxon>metagenomes</taxon>
        <taxon>organismal metagenomes</taxon>
    </lineage>
</organism>
<proteinExistence type="predicted"/>
<name>A0A6C0BL18_9ZZZZ</name>
<dbReference type="AlphaFoldDB" id="A0A6C0BL18"/>
<keyword evidence="1" id="KW-0812">Transmembrane</keyword>